<name>A0A9P7VEY8_9AGAR</name>
<evidence type="ECO:0000256" key="1">
    <source>
        <dbReference type="SAM" id="SignalP"/>
    </source>
</evidence>
<dbReference type="RefSeq" id="XP_043032828.1">
    <property type="nucleotide sequence ID" value="XM_043187646.1"/>
</dbReference>
<organism evidence="2 4">
    <name type="scientific">Guyanagaster necrorhizus</name>
    <dbReference type="NCBI Taxonomy" id="856835"/>
    <lineage>
        <taxon>Eukaryota</taxon>
        <taxon>Fungi</taxon>
        <taxon>Dikarya</taxon>
        <taxon>Basidiomycota</taxon>
        <taxon>Agaricomycotina</taxon>
        <taxon>Agaricomycetes</taxon>
        <taxon>Agaricomycetidae</taxon>
        <taxon>Agaricales</taxon>
        <taxon>Marasmiineae</taxon>
        <taxon>Physalacriaceae</taxon>
        <taxon>Guyanagaster</taxon>
    </lineage>
</organism>
<evidence type="ECO:0000313" key="3">
    <source>
        <dbReference type="EMBL" id="KAG7439335.1"/>
    </source>
</evidence>
<evidence type="ECO:0000313" key="2">
    <source>
        <dbReference type="EMBL" id="KAG7439328.1"/>
    </source>
</evidence>
<proteinExistence type="predicted"/>
<dbReference type="EMBL" id="MU250599">
    <property type="protein sequence ID" value="KAG7439335.1"/>
    <property type="molecule type" value="Genomic_DNA"/>
</dbReference>
<feature type="signal peptide" evidence="1">
    <location>
        <begin position="1"/>
        <end position="18"/>
    </location>
</feature>
<accession>A0A9P7VEY8</accession>
<evidence type="ECO:0008006" key="5">
    <source>
        <dbReference type="Google" id="ProtNLM"/>
    </source>
</evidence>
<dbReference type="EMBL" id="MU250599">
    <property type="protein sequence ID" value="KAG7439328.1"/>
    <property type="molecule type" value="Genomic_DNA"/>
</dbReference>
<dbReference type="AlphaFoldDB" id="A0A9P7VEY8"/>
<protein>
    <recommendedName>
        <fullName evidence="5">Secreted protein</fullName>
    </recommendedName>
</protein>
<feature type="chain" id="PRO_5040653887" description="Secreted protein" evidence="1">
    <location>
        <begin position="19"/>
        <end position="83"/>
    </location>
</feature>
<keyword evidence="1" id="KW-0732">Signal</keyword>
<gene>
    <name evidence="2" type="ORF">BT62DRAFT_939065</name>
    <name evidence="3" type="ORF">BT62DRAFT_939069</name>
</gene>
<evidence type="ECO:0000313" key="4">
    <source>
        <dbReference type="Proteomes" id="UP000812287"/>
    </source>
</evidence>
<dbReference type="Proteomes" id="UP000812287">
    <property type="component" value="Unassembled WGS sequence"/>
</dbReference>
<comment type="caution">
    <text evidence="2">The sequence shown here is derived from an EMBL/GenBank/DDBJ whole genome shotgun (WGS) entry which is preliminary data.</text>
</comment>
<dbReference type="GeneID" id="66109943"/>
<sequence>MSILLSFDLLCWCTCIFQSSLYPSDFTGSLHSPSGLFALSISVDATANEGLRRNLWEITDNHLKGGQFCGRLLKLQCRVGISR</sequence>
<keyword evidence="4" id="KW-1185">Reference proteome</keyword>
<reference evidence="2" key="1">
    <citation type="submission" date="2020-11" db="EMBL/GenBank/DDBJ databases">
        <title>Adaptations for nitrogen fixation in a non-lichenized fungal sporocarp promotes dispersal by wood-feeding termites.</title>
        <authorList>
            <consortium name="DOE Joint Genome Institute"/>
            <person name="Koch R.A."/>
            <person name="Yoon G."/>
            <person name="Arayal U."/>
            <person name="Lail K."/>
            <person name="Amirebrahimi M."/>
            <person name="Labutti K."/>
            <person name="Lipzen A."/>
            <person name="Riley R."/>
            <person name="Barry K."/>
            <person name="Henrissat B."/>
            <person name="Grigoriev I.V."/>
            <person name="Herr J.R."/>
            <person name="Aime M.C."/>
        </authorList>
    </citation>
    <scope>NUCLEOTIDE SEQUENCE</scope>
    <source>
        <strain evidence="2">MCA 3950</strain>
    </source>
</reference>